<gene>
    <name evidence="2" type="ORF">SAMN05444370_103406</name>
</gene>
<dbReference type="GO" id="GO:0016740">
    <property type="term" value="F:transferase activity"/>
    <property type="evidence" value="ECO:0007669"/>
    <property type="project" value="UniProtKB-KW"/>
</dbReference>
<name>A0A1H3Z738_9RHOB</name>
<dbReference type="InterPro" id="IPR044992">
    <property type="entry name" value="ChyE-like"/>
</dbReference>
<feature type="domain" description="Glutamine amidotransferase" evidence="1">
    <location>
        <begin position="72"/>
        <end position="200"/>
    </location>
</feature>
<dbReference type="SUPFAM" id="SSF52317">
    <property type="entry name" value="Class I glutamine amidotransferase-like"/>
    <property type="match status" value="1"/>
</dbReference>
<dbReference type="PANTHER" id="PTHR42695:SF5">
    <property type="entry name" value="GLUTAMINE AMIDOTRANSFERASE YLR126C-RELATED"/>
    <property type="match status" value="1"/>
</dbReference>
<sequence length="256" mass="26271">MKIGILQTGNVRGDLADAFGEYPPMFDRLLNGRPLDASGGGFALEAFEIVNGAPTPSPHDADGWVVTGSKHGVYDPLPWIEPLKAFLRAARAAGRPIVGVCFGHQILAEAFGGRAVKHPGGWNLGAGDFSLAVDGAAPAWLGALGGSARLHSIHQDQVIALPADATIWARSSGCEIAGALYGDPSAPDAVSIQPHPEFAPDFAAALIARLIQDGRVDGRLGAEALASIDAAPVHNAAIGRALADYLAGAVAARRAA</sequence>
<proteinExistence type="predicted"/>
<dbReference type="CDD" id="cd01741">
    <property type="entry name" value="GATase1_1"/>
    <property type="match status" value="1"/>
</dbReference>
<dbReference type="PANTHER" id="PTHR42695">
    <property type="entry name" value="GLUTAMINE AMIDOTRANSFERASE YLR126C-RELATED"/>
    <property type="match status" value="1"/>
</dbReference>
<keyword evidence="2" id="KW-0808">Transferase</keyword>
<accession>A0A1H3Z738</accession>
<evidence type="ECO:0000313" key="2">
    <source>
        <dbReference type="EMBL" id="SEA19102.1"/>
    </source>
</evidence>
<dbReference type="RefSeq" id="WP_093251131.1">
    <property type="nucleotide sequence ID" value="NZ_FNQM01000003.1"/>
</dbReference>
<keyword evidence="2" id="KW-0315">Glutamine amidotransferase</keyword>
<organism evidence="2 3">
    <name type="scientific">Rubrimonas cliftonensis</name>
    <dbReference type="NCBI Taxonomy" id="89524"/>
    <lineage>
        <taxon>Bacteria</taxon>
        <taxon>Pseudomonadati</taxon>
        <taxon>Pseudomonadota</taxon>
        <taxon>Alphaproteobacteria</taxon>
        <taxon>Rhodobacterales</taxon>
        <taxon>Paracoccaceae</taxon>
        <taxon>Rubrimonas</taxon>
    </lineage>
</organism>
<dbReference type="Gene3D" id="3.40.50.880">
    <property type="match status" value="1"/>
</dbReference>
<dbReference type="InterPro" id="IPR029062">
    <property type="entry name" value="Class_I_gatase-like"/>
</dbReference>
<dbReference type="Pfam" id="PF00117">
    <property type="entry name" value="GATase"/>
    <property type="match status" value="1"/>
</dbReference>
<protein>
    <submittedName>
        <fullName evidence="2">GMP synthase-Glutamine amidotransferase</fullName>
    </submittedName>
</protein>
<dbReference type="InterPro" id="IPR017926">
    <property type="entry name" value="GATASE"/>
</dbReference>
<dbReference type="GO" id="GO:0005829">
    <property type="term" value="C:cytosol"/>
    <property type="evidence" value="ECO:0007669"/>
    <property type="project" value="TreeGrafter"/>
</dbReference>
<dbReference type="AlphaFoldDB" id="A0A1H3Z738"/>
<evidence type="ECO:0000313" key="3">
    <source>
        <dbReference type="Proteomes" id="UP000198703"/>
    </source>
</evidence>
<reference evidence="2 3" key="1">
    <citation type="submission" date="2016-10" db="EMBL/GenBank/DDBJ databases">
        <authorList>
            <person name="de Groot N.N."/>
        </authorList>
    </citation>
    <scope>NUCLEOTIDE SEQUENCE [LARGE SCALE GENOMIC DNA]</scope>
    <source>
        <strain evidence="2 3">DSM 15345</strain>
    </source>
</reference>
<dbReference type="PROSITE" id="PS51273">
    <property type="entry name" value="GATASE_TYPE_1"/>
    <property type="match status" value="1"/>
</dbReference>
<dbReference type="STRING" id="89524.SAMN05444370_103406"/>
<evidence type="ECO:0000259" key="1">
    <source>
        <dbReference type="Pfam" id="PF00117"/>
    </source>
</evidence>
<dbReference type="OrthoDB" id="7365442at2"/>
<dbReference type="Proteomes" id="UP000198703">
    <property type="component" value="Unassembled WGS sequence"/>
</dbReference>
<keyword evidence="3" id="KW-1185">Reference proteome</keyword>
<dbReference type="EMBL" id="FNQM01000003">
    <property type="protein sequence ID" value="SEA19102.1"/>
    <property type="molecule type" value="Genomic_DNA"/>
</dbReference>